<dbReference type="GO" id="GO:0097191">
    <property type="term" value="P:extrinsic apoptotic signaling pathway"/>
    <property type="evidence" value="ECO:0007669"/>
    <property type="project" value="TreeGrafter"/>
</dbReference>
<dbReference type="AlphaFoldDB" id="A0A8B6FAM6"/>
<dbReference type="InterPro" id="IPR022773">
    <property type="entry name" value="Siva"/>
</dbReference>
<comment type="caution">
    <text evidence="2">The sequence shown here is derived from an EMBL/GenBank/DDBJ whole genome shotgun (WGS) entry which is preliminary data.</text>
</comment>
<protein>
    <submittedName>
        <fullName evidence="2">Uncharacterized protein</fullName>
    </submittedName>
</protein>
<evidence type="ECO:0000256" key="1">
    <source>
        <dbReference type="SAM" id="MobiDB-lite"/>
    </source>
</evidence>
<dbReference type="Proteomes" id="UP000596742">
    <property type="component" value="Unassembled WGS sequence"/>
</dbReference>
<dbReference type="GO" id="GO:0005175">
    <property type="term" value="F:CD27 receptor binding"/>
    <property type="evidence" value="ECO:0007669"/>
    <property type="project" value="TreeGrafter"/>
</dbReference>
<gene>
    <name evidence="2" type="ORF">MGAL_10B090535</name>
</gene>
<dbReference type="PANTHER" id="PTHR14365">
    <property type="entry name" value="APOPTOSIS REGULATORY PROTEIN SIVA"/>
    <property type="match status" value="1"/>
</dbReference>
<evidence type="ECO:0000313" key="3">
    <source>
        <dbReference type="Proteomes" id="UP000596742"/>
    </source>
</evidence>
<dbReference type="Pfam" id="PF05458">
    <property type="entry name" value="Siva"/>
    <property type="match status" value="1"/>
</dbReference>
<organism evidence="2 3">
    <name type="scientific">Mytilus galloprovincialis</name>
    <name type="common">Mediterranean mussel</name>
    <dbReference type="NCBI Taxonomy" id="29158"/>
    <lineage>
        <taxon>Eukaryota</taxon>
        <taxon>Metazoa</taxon>
        <taxon>Spiralia</taxon>
        <taxon>Lophotrochozoa</taxon>
        <taxon>Mollusca</taxon>
        <taxon>Bivalvia</taxon>
        <taxon>Autobranchia</taxon>
        <taxon>Pteriomorphia</taxon>
        <taxon>Mytilida</taxon>
        <taxon>Mytiloidea</taxon>
        <taxon>Mytilidae</taxon>
        <taxon>Mytilinae</taxon>
        <taxon>Mytilus</taxon>
    </lineage>
</organism>
<proteinExistence type="predicted"/>
<name>A0A8B6FAM6_MYTGA</name>
<dbReference type="EMBL" id="UYJE01006590">
    <property type="protein sequence ID" value="VDI47299.1"/>
    <property type="molecule type" value="Genomic_DNA"/>
</dbReference>
<keyword evidence="3" id="KW-1185">Reference proteome</keyword>
<evidence type="ECO:0000313" key="2">
    <source>
        <dbReference type="EMBL" id="VDI47299.1"/>
    </source>
</evidence>
<feature type="compositionally biased region" description="Acidic residues" evidence="1">
    <location>
        <begin position="100"/>
        <end position="109"/>
    </location>
</feature>
<dbReference type="OrthoDB" id="60860at2759"/>
<accession>A0A8B6FAM6</accession>
<feature type="region of interest" description="Disordered" evidence="1">
    <location>
        <begin position="86"/>
        <end position="109"/>
    </location>
</feature>
<dbReference type="PANTHER" id="PTHR14365:SF1">
    <property type="entry name" value="APOPTOSIS REGULATORY PROTEIN SIVA"/>
    <property type="match status" value="1"/>
</dbReference>
<reference evidence="2" key="1">
    <citation type="submission" date="2018-11" db="EMBL/GenBank/DDBJ databases">
        <authorList>
            <person name="Alioto T."/>
            <person name="Alioto T."/>
        </authorList>
    </citation>
    <scope>NUCLEOTIDE SEQUENCE</scope>
</reference>
<sequence>MPKRPNPFGDASPLQMKTHVGTKEINLMGMDGDKNMKTVYEKTKQLLFTGAQKQLDDINIDANDNCASIPNQNVSGQMCLDNTGHIVAPSVPSVQPPTPTDDDNDEDGMDVDAVLVDANSNKKISDFFTVKNIAEQRQKDIPQKPSL</sequence>